<feature type="region of interest" description="Disordered" evidence="5">
    <location>
        <begin position="2836"/>
        <end position="2855"/>
    </location>
</feature>
<keyword evidence="2" id="KW-0964">Secreted</keyword>
<feature type="domain" description="Gram-positive cocci surface proteins LPxTG" evidence="6">
    <location>
        <begin position="2970"/>
        <end position="3007"/>
    </location>
</feature>
<evidence type="ECO:0000313" key="7">
    <source>
        <dbReference type="EMBL" id="WPC20988.1"/>
    </source>
</evidence>
<keyword evidence="3" id="KW-0732">Signal</keyword>
<proteinExistence type="predicted"/>
<dbReference type="RefSeq" id="WP_320532056.1">
    <property type="nucleotide sequence ID" value="NZ_CP104778.1"/>
</dbReference>
<dbReference type="Pfam" id="PF18676">
    <property type="entry name" value="MBG_2"/>
    <property type="match status" value="5"/>
</dbReference>
<dbReference type="EMBL" id="CP104778">
    <property type="protein sequence ID" value="WPC20988.1"/>
    <property type="molecule type" value="Genomic_DNA"/>
</dbReference>
<evidence type="ECO:0000256" key="4">
    <source>
        <dbReference type="ARBA" id="ARBA00023088"/>
    </source>
</evidence>
<dbReference type="Gene3D" id="3.10.20.320">
    <property type="entry name" value="Putative peptidoglycan bound protein (lpxtg motif)"/>
    <property type="match status" value="1"/>
</dbReference>
<sequence>MGIKTTSDSAPKWSHYEVQGGQVVDDNGNPAVTVPEVAAQVTVSSNQSGTFTYTVNGGESQTGTYGTALTGINVGDAVVVTPGTVAGYAATQSHASFTATDSAADNADVVTYTVNQTSIVVHYQDYFGNTLAPDSSLNGDYTATVDAPTATGYTFNAADAKNSPAKTITFSKPDADGNVVVTDAAGAAVTEITLYYKTNINLTVTGTKVYNGMDYDYGNDDFPDDPVNIGYLIFTDGAGNIFKLDTSGINSSNIYYTSPDVGVYPGSILVNTGMINSKNPEYQVSSVTDGDFTITAAPVNATIESDDTATKAYDGQPISYVPTVDFSRTDTDDTSAIVPNTGTNPKDKITWDAADFEYLQDGVVVTNPKDVGTYSIQFSAAGKAKLAAATNFAITPVYDGTYTITAADTTVTLSGGETETYNGAQQKPDASHYSVTLPTGVTYTLTDADVELASGGINEGTYGVVLSETGKTNIEAAVTKATGTNYTVKYGDATGTFTITPADTKVTLSGSENETYNGAQQKPDASHYSVTLPTGVKYTLTNDDIQLVSGGKDHGTYDVVLSDKGKTDIQAAITAKTGTNYTVTFGTPTESTFTIDKAKAIITVEDGGSQYDGSSHSLPNSNVTITGVIGDEQLGYSLTNNARTDAGSQTVSIVLTDSAVNDNYNIDATDTAQLTITPADTTVTLSGSESEIYNGSQQKPDASHYSVTLPTGVKYTLTNDDIQLASGGTDVDTYQVQLSTAGEKNIQAAITAATGTNYKVIFGEPTGSFEITPAAGSVTLNGGSKTYDGVTVPDLTIDAPVKVALEQGDYTVTPVTGTADLKGAGTYTYQLTQAGIDKITKVNSNYTLNDLTKLTSTYTINKMKVTLTANNSGKIFGADDPELTASTDVPIVAGDTLDYTIARVSGEDAGTYDITVTAGTNANYDITVGKTGTFTITPATVTNIRIENGTKVYDSKAINAWPDVYATLSNGKEIQLIWSSKTLNVDFVFTPTTGTADLTGVGSYTSQLSAIGVTNLLSVNTNYYLPGLAAATGTYIITPATASINVNDGSKFYDGKIISDAPTVSLIDSADGIAVPKDVTLGTGDYTIENNAKDAGEYTIVLTEQGVNTIAKAFSNFSLGDISGKTATYTIKKQPVTITVTGGTYEYDEANPITHSPTVAVSGAVEGETLAYTISTKGLTYPGSKTVTVTFDAANAVNKNYDINVVSDALTITGDAFKAFNRAIHFEGAGDQTPQDVDQTLTYSVTEDADGILHYSLMDALPEVVIPLITGYTPSSADVTLAKDSDGNYLPIKMDNAGTNFDGVDPTNGDITITYSADEEPVTVNATGNKVGTGFTYTVNGGDAQTGSYGTALTGIHYGDTVAITPNAQDGYMIHSDTNTIVVSEIADNNVANVTYEADAQYVDVQVIEKNTGKIIGSVRLNGHTDDNYTIATPPASFNIHYMEGMANDGTLVNEINDAVLLTYAGLKYGDSLSGTYKAGDGIPTIVIYYEMQPYTLKTDFLVANDDGTYKTVGTGTVTYTPAIPATGTSAEVPEQITYTGIPAGYDATPVDSAIKYVDDKTYIPLGSVDGAIITSDDLALRVSDDGTISTALDETFNPSFVLTPLAQDVNVTAVGNSAENNTFTYTVNGGEKLTGTYGTSLPDIVTGDVIAVTPNVQDGRAFTQSSASITASGADPETTDTDTVTYSTIALSAPDIIYGDTPSYSFDIQTDSGVKTVELTADDVTVADGNLNAGTHTVSLNADGLKKLQDANPDYTFGLITGTITVNQKQITVTANGDTKVYGTDDPTFTANYDKSQLVGNDTLNYTVSREAGEDVGGYFVTVTVGNNANYAIKPVAGRFTITPASTTGNEDASVKTDDKTITYGDTTPTLSVTVGKNLTTKDAGLTNADFTITDAKYTNDGKDLAAGKYQVTLNADGIKKLEAVNKNFTIDDVTAGTITVNQKQITVTANGDTKVYGTDDPTFTANYDKSQLVGNDTLNYTVSREAGEDVGGYFVTVTVGNNANYAIKPVAGRFTITPASTTGNEDASVKTDDKTITYGDTTPTLSVIVGKNLTTKDAGLTNADFTITDAKYTNDGKDLAAGKYQVTLNADGIKKLEAVNKNFTIDDVTAGTLTVNPKQITVTANDNKKVYGTDDPTFTASYDKSQLVGNDTLNYTVSREAGGDVGDYFVTVTVGNNANYVIKPVDGRFTITPASTTGNEDAQIKVNDASSNYGASSPDFSITIGSDLKKPGNLTNADFVFVDKATGKETDGVPTNVGDYQVSLNDSGKAKVSAANPNYDLTDGDFVAGTYVIKPVETALGDQNKQFVISDATAIYGNPTPTFVVTPGKDVVNPGNITNDDFTFINKDTGEVVVGIPSDVGNYEVVLNEGSKDKLTAANPNYVFSDDDFVSGTYTIKPKVTDPKDETTQVTVNPPEITYGDAPSFTISVGSNLTTDGVKLTNDDYMITDAIYTNDGKYLASGSYKVTLNESGLAKLQAVNPNYTISKDSVISTTLVVNKKTITVSANNSGKVFGEADPDLTGTVTGLVGNDNVAYVVNRVEGESAGNYDETVTAEESANYNVKVSGGTFTIKPAGTSTGDADKEIFVNDVTSNFGDKTPNFGVTAGKDVVDPGNLTNDDFIFIDKDTGKTVDGIPTNVGHYEVKLNASGQAKVKNANLNYVFNDGDFISGTYTINDVITHSKITVSQTVHYTGTGVRTPADKTQSIVYDVATSKATGESVYTPESGYATVKTPNINGFTNSGDVAGYTPATTTNKPTDSTVTVTYKPTNNLEYSEITVTRTVHYEGAGKQTPHDVIENVVYKVVTNKTTGEVSYTPQGVYEAVATPDLSGYTNSGDVAESIPEATTNKPEDSLVVVQYKKVSDGNGTNPGNPSNPGEGGNNPGTPSNPGEGGNNSGNGNNNKPGNGGTTPNTPTTPGSGSNSGTGNSGVSTEGIKNSAGSQVKLETLESSNTKGKANKNIAVVKAGILPQTGEQHENVASLIGMAILGGFTALFGLKRRKHEDEE</sequence>
<dbReference type="PROSITE" id="PS50847">
    <property type="entry name" value="GRAM_POS_ANCHORING"/>
    <property type="match status" value="1"/>
</dbReference>
<dbReference type="Pfam" id="PF00746">
    <property type="entry name" value="Gram_pos_anchor"/>
    <property type="match status" value="1"/>
</dbReference>
<dbReference type="Gene3D" id="3.10.430.110">
    <property type="match status" value="14"/>
</dbReference>
<dbReference type="InterPro" id="IPR019931">
    <property type="entry name" value="LPXTG_anchor"/>
</dbReference>
<evidence type="ECO:0000259" key="6">
    <source>
        <dbReference type="PROSITE" id="PS50847"/>
    </source>
</evidence>
<accession>A0ABZ0Q302</accession>
<dbReference type="InterPro" id="IPR041277">
    <property type="entry name" value="MBG_Lactobacillales"/>
</dbReference>
<protein>
    <submittedName>
        <fullName evidence="7">MBG domain-containing protein</fullName>
    </submittedName>
</protein>
<dbReference type="Proteomes" id="UP001302696">
    <property type="component" value="Chromosome"/>
</dbReference>
<keyword evidence="8" id="KW-1185">Reference proteome</keyword>
<feature type="compositionally biased region" description="Low complexity" evidence="5">
    <location>
        <begin position="2866"/>
        <end position="2877"/>
    </location>
</feature>
<keyword evidence="1" id="KW-0134">Cell wall</keyword>
<gene>
    <name evidence="7" type="ORF">N6G96_06715</name>
</gene>
<evidence type="ECO:0000256" key="3">
    <source>
        <dbReference type="ARBA" id="ARBA00022729"/>
    </source>
</evidence>
<evidence type="ECO:0000256" key="1">
    <source>
        <dbReference type="ARBA" id="ARBA00022512"/>
    </source>
</evidence>
<feature type="compositionally biased region" description="Low complexity" evidence="5">
    <location>
        <begin position="2898"/>
        <end position="2921"/>
    </location>
</feature>
<feature type="region of interest" description="Disordered" evidence="5">
    <location>
        <begin position="2863"/>
        <end position="2944"/>
    </location>
</feature>
<keyword evidence="4" id="KW-0572">Peptidoglycan-anchor</keyword>
<dbReference type="Gene3D" id="2.60.40.4300">
    <property type="match status" value="1"/>
</dbReference>
<evidence type="ECO:0000313" key="8">
    <source>
        <dbReference type="Proteomes" id="UP001302696"/>
    </source>
</evidence>
<reference evidence="8" key="1">
    <citation type="submission" date="2024-06" db="EMBL/GenBank/DDBJ databases">
        <authorList>
            <person name="Chang H.C."/>
            <person name="Mun S.Y."/>
        </authorList>
    </citation>
    <scope>NUCLEOTIDE SEQUENCE [LARGE SCALE GENOMIC DNA]</scope>
    <source>
        <strain evidence="8">KT1</strain>
    </source>
</reference>
<evidence type="ECO:0000256" key="2">
    <source>
        <dbReference type="ARBA" id="ARBA00022525"/>
    </source>
</evidence>
<evidence type="ECO:0000256" key="5">
    <source>
        <dbReference type="SAM" id="MobiDB-lite"/>
    </source>
</evidence>
<dbReference type="Pfam" id="PF17883">
    <property type="entry name" value="MBG"/>
    <property type="match status" value="14"/>
</dbReference>
<organism evidence="7 8">
    <name type="scientific">Pediococcus inopinatus</name>
    <dbReference type="NCBI Taxonomy" id="114090"/>
    <lineage>
        <taxon>Bacteria</taxon>
        <taxon>Bacillati</taxon>
        <taxon>Bacillota</taxon>
        <taxon>Bacilli</taxon>
        <taxon>Lactobacillales</taxon>
        <taxon>Lactobacillaceae</taxon>
        <taxon>Pediococcus</taxon>
    </lineage>
</organism>
<dbReference type="InterPro" id="IPR041286">
    <property type="entry name" value="MBG_2"/>
</dbReference>
<name>A0ABZ0Q302_9LACO</name>
<dbReference type="NCBIfam" id="TIGR01167">
    <property type="entry name" value="LPXTG_anchor"/>
    <property type="match status" value="1"/>
</dbReference>